<accession>A0ABU3VK65</accession>
<protein>
    <submittedName>
        <fullName evidence="1">ABC transporter ATP-binding protein</fullName>
    </submittedName>
</protein>
<keyword evidence="1" id="KW-0067">ATP-binding</keyword>
<gene>
    <name evidence="1" type="ORF">QO231_22300</name>
</gene>
<comment type="caution">
    <text evidence="1">The sequence shown here is derived from an EMBL/GenBank/DDBJ whole genome shotgun (WGS) entry which is preliminary data.</text>
</comment>
<evidence type="ECO:0000313" key="1">
    <source>
        <dbReference type="EMBL" id="MDU9006572.1"/>
    </source>
</evidence>
<dbReference type="Proteomes" id="UP001255416">
    <property type="component" value="Unassembled WGS sequence"/>
</dbReference>
<sequence length="199" mass="22074">MAIAHLLEDFSVVDRPEQSVTEMSDDAVEDIRLASFEQGYTAGWDDAIRVQSEDKSRVIATLAQNLEDFSFTYQEALAQMTRAVEPVFQTLMQKVLPEAMTQSTAARIVEQCLSLARDQIEQPVVLVVPVGAGGALKPILQKELPMQIAIRESNDIDPGQIQLRIGDSEREIDTDLLLASLNESAEAYYHTLTEDSLYG</sequence>
<name>A0ABU3VK65_9RHOB</name>
<dbReference type="GO" id="GO:0005524">
    <property type="term" value="F:ATP binding"/>
    <property type="evidence" value="ECO:0007669"/>
    <property type="project" value="UniProtKB-KW"/>
</dbReference>
<keyword evidence="2" id="KW-1185">Reference proteome</keyword>
<keyword evidence="1" id="KW-0547">Nucleotide-binding</keyword>
<organism evidence="1 2">
    <name type="scientific">Sedimentitalea todarodis</name>
    <dbReference type="NCBI Taxonomy" id="1631240"/>
    <lineage>
        <taxon>Bacteria</taxon>
        <taxon>Pseudomonadati</taxon>
        <taxon>Pseudomonadota</taxon>
        <taxon>Alphaproteobacteria</taxon>
        <taxon>Rhodobacterales</taxon>
        <taxon>Paracoccaceae</taxon>
        <taxon>Sedimentitalea</taxon>
    </lineage>
</organism>
<evidence type="ECO:0000313" key="2">
    <source>
        <dbReference type="Proteomes" id="UP001255416"/>
    </source>
</evidence>
<dbReference type="EMBL" id="JASMWN010000026">
    <property type="protein sequence ID" value="MDU9006572.1"/>
    <property type="molecule type" value="Genomic_DNA"/>
</dbReference>
<reference evidence="2" key="1">
    <citation type="submission" date="2023-05" db="EMBL/GenBank/DDBJ databases">
        <title>Sedimentitalea sp. nov. JM2-8.</title>
        <authorList>
            <person name="Huang J."/>
        </authorList>
    </citation>
    <scope>NUCLEOTIDE SEQUENCE [LARGE SCALE GENOMIC DNA]</scope>
    <source>
        <strain evidence="2">KHS03</strain>
    </source>
</reference>
<proteinExistence type="predicted"/>